<feature type="domain" description="RNA polymerase sigma factor 70 region 4 type 2" evidence="6">
    <location>
        <begin position="103"/>
        <end position="152"/>
    </location>
</feature>
<dbReference type="Pfam" id="PF08281">
    <property type="entry name" value="Sigma70_r4_2"/>
    <property type="match status" value="1"/>
</dbReference>
<evidence type="ECO:0000313" key="8">
    <source>
        <dbReference type="Proteomes" id="UP000183200"/>
    </source>
</evidence>
<gene>
    <name evidence="7" type="ORF">SAMN05421820_10285</name>
</gene>
<evidence type="ECO:0000256" key="1">
    <source>
        <dbReference type="ARBA" id="ARBA00010641"/>
    </source>
</evidence>
<dbReference type="AlphaFoldDB" id="A0A1G9MQV1"/>
<protein>
    <submittedName>
        <fullName evidence="7">RNA polymerase sigma-70 factor, ECF subfamily</fullName>
    </submittedName>
</protein>
<dbReference type="InterPro" id="IPR013324">
    <property type="entry name" value="RNA_pol_sigma_r3/r4-like"/>
</dbReference>
<dbReference type="SUPFAM" id="SSF88659">
    <property type="entry name" value="Sigma3 and sigma4 domains of RNA polymerase sigma factors"/>
    <property type="match status" value="1"/>
</dbReference>
<dbReference type="PANTHER" id="PTHR43133:SF46">
    <property type="entry name" value="RNA POLYMERASE SIGMA-70 FACTOR ECF SUBFAMILY"/>
    <property type="match status" value="1"/>
</dbReference>
<evidence type="ECO:0000259" key="6">
    <source>
        <dbReference type="Pfam" id="PF08281"/>
    </source>
</evidence>
<comment type="similarity">
    <text evidence="1">Belongs to the sigma-70 factor family. ECF subfamily.</text>
</comment>
<dbReference type="OrthoDB" id="656273at2"/>
<dbReference type="Pfam" id="PF04542">
    <property type="entry name" value="Sigma70_r2"/>
    <property type="match status" value="1"/>
</dbReference>
<evidence type="ECO:0000259" key="5">
    <source>
        <dbReference type="Pfam" id="PF04542"/>
    </source>
</evidence>
<dbReference type="CDD" id="cd06171">
    <property type="entry name" value="Sigma70_r4"/>
    <property type="match status" value="1"/>
</dbReference>
<keyword evidence="8" id="KW-1185">Reference proteome</keyword>
<keyword evidence="4" id="KW-0804">Transcription</keyword>
<keyword evidence="2" id="KW-0805">Transcription regulation</keyword>
<dbReference type="NCBIfam" id="TIGR02985">
    <property type="entry name" value="Sig70_bacteroi1"/>
    <property type="match status" value="1"/>
</dbReference>
<dbReference type="InterPro" id="IPR013325">
    <property type="entry name" value="RNA_pol_sigma_r2"/>
</dbReference>
<organism evidence="7 8">
    <name type="scientific">Pedobacter steynii</name>
    <dbReference type="NCBI Taxonomy" id="430522"/>
    <lineage>
        <taxon>Bacteria</taxon>
        <taxon>Pseudomonadati</taxon>
        <taxon>Bacteroidota</taxon>
        <taxon>Sphingobacteriia</taxon>
        <taxon>Sphingobacteriales</taxon>
        <taxon>Sphingobacteriaceae</taxon>
        <taxon>Pedobacter</taxon>
    </lineage>
</organism>
<evidence type="ECO:0000313" key="7">
    <source>
        <dbReference type="EMBL" id="SDL76287.1"/>
    </source>
</evidence>
<dbReference type="Gene3D" id="1.10.1740.10">
    <property type="match status" value="1"/>
</dbReference>
<dbReference type="SUPFAM" id="SSF88946">
    <property type="entry name" value="Sigma2 domain of RNA polymerase sigma factors"/>
    <property type="match status" value="1"/>
</dbReference>
<dbReference type="PANTHER" id="PTHR43133">
    <property type="entry name" value="RNA POLYMERASE ECF-TYPE SIGMA FACTO"/>
    <property type="match status" value="1"/>
</dbReference>
<dbReference type="InterPro" id="IPR014284">
    <property type="entry name" value="RNA_pol_sigma-70_dom"/>
</dbReference>
<dbReference type="GO" id="GO:0003677">
    <property type="term" value="F:DNA binding"/>
    <property type="evidence" value="ECO:0007669"/>
    <property type="project" value="InterPro"/>
</dbReference>
<dbReference type="EMBL" id="FNGY01000002">
    <property type="protein sequence ID" value="SDL76287.1"/>
    <property type="molecule type" value="Genomic_DNA"/>
</dbReference>
<dbReference type="NCBIfam" id="TIGR02937">
    <property type="entry name" value="sigma70-ECF"/>
    <property type="match status" value="1"/>
</dbReference>
<dbReference type="InterPro" id="IPR007627">
    <property type="entry name" value="RNA_pol_sigma70_r2"/>
</dbReference>
<accession>A0A1G9MQV1</accession>
<proteinExistence type="inferred from homology"/>
<evidence type="ECO:0000256" key="4">
    <source>
        <dbReference type="ARBA" id="ARBA00023163"/>
    </source>
</evidence>
<evidence type="ECO:0000256" key="2">
    <source>
        <dbReference type="ARBA" id="ARBA00023015"/>
    </source>
</evidence>
<dbReference type="GO" id="GO:0006352">
    <property type="term" value="P:DNA-templated transcription initiation"/>
    <property type="evidence" value="ECO:0007669"/>
    <property type="project" value="InterPro"/>
</dbReference>
<dbReference type="InterPro" id="IPR014327">
    <property type="entry name" value="RNA_pol_sigma70_bacteroid"/>
</dbReference>
<dbReference type="InterPro" id="IPR013249">
    <property type="entry name" value="RNA_pol_sigma70_r4_t2"/>
</dbReference>
<feature type="domain" description="RNA polymerase sigma-70 region 2" evidence="5">
    <location>
        <begin position="8"/>
        <end position="73"/>
    </location>
</feature>
<dbReference type="InterPro" id="IPR039425">
    <property type="entry name" value="RNA_pol_sigma-70-like"/>
</dbReference>
<keyword evidence="3" id="KW-0731">Sigma factor</keyword>
<dbReference type="Proteomes" id="UP000183200">
    <property type="component" value="Unassembled WGS sequence"/>
</dbReference>
<dbReference type="GO" id="GO:0016987">
    <property type="term" value="F:sigma factor activity"/>
    <property type="evidence" value="ECO:0007669"/>
    <property type="project" value="UniProtKB-KW"/>
</dbReference>
<reference evidence="8" key="1">
    <citation type="submission" date="2016-10" db="EMBL/GenBank/DDBJ databases">
        <authorList>
            <person name="Varghese N."/>
            <person name="Submissions S."/>
        </authorList>
    </citation>
    <scope>NUCLEOTIDE SEQUENCE [LARGE SCALE GENOMIC DNA]</scope>
    <source>
        <strain evidence="8">DSM 19110</strain>
    </source>
</reference>
<sequence length="170" mass="19822">MYEQFEQLFRDHYKTLCYYANIVTKDMEVAEDVVQDVFVKCWSAIQDEKLEIQQEHYLYRSVKNAALNYLKAKHIRQNYANTQDAAHTEASTDDDTFVATETRERIMEAIDQLPPQCRKVLILCVLEDKSYKEAAAALDISINTVKSQMTKAFSILRPRLKDLTVLIYLL</sequence>
<dbReference type="Gene3D" id="1.10.10.10">
    <property type="entry name" value="Winged helix-like DNA-binding domain superfamily/Winged helix DNA-binding domain"/>
    <property type="match status" value="1"/>
</dbReference>
<name>A0A1G9MQV1_9SPHI</name>
<dbReference type="InterPro" id="IPR036388">
    <property type="entry name" value="WH-like_DNA-bd_sf"/>
</dbReference>
<evidence type="ECO:0000256" key="3">
    <source>
        <dbReference type="ARBA" id="ARBA00023082"/>
    </source>
</evidence>
<dbReference type="RefSeq" id="WP_074605013.1">
    <property type="nucleotide sequence ID" value="NZ_FNGY01000002.1"/>
</dbReference>